<comment type="caution">
    <text evidence="3">The sequence shown here is derived from an EMBL/GenBank/DDBJ whole genome shotgun (WGS) entry which is preliminary data.</text>
</comment>
<feature type="coiled-coil region" evidence="1">
    <location>
        <begin position="60"/>
        <end position="174"/>
    </location>
</feature>
<feature type="region of interest" description="Disordered" evidence="2">
    <location>
        <begin position="179"/>
        <end position="199"/>
    </location>
</feature>
<evidence type="ECO:0000256" key="1">
    <source>
        <dbReference type="SAM" id="Coils"/>
    </source>
</evidence>
<evidence type="ECO:0000256" key="2">
    <source>
        <dbReference type="SAM" id="MobiDB-lite"/>
    </source>
</evidence>
<sequence>MDGIDPNFSLDVDLGLNIGFDTDFQTLLESSNATTTNQQQQDSSASCSSVCSNCFKLREVDAQAKTMLSLKRQLESANRDSSILSEQLKTAMEDMKPLKEDKKELESALREKSSEVESLTDRLYAEEAIRNQRSGVVQRNKELETEKLNLEKKIRCLETRNKSLQSSVQNLEGLAAVTGQGQRTSSGSNGGRGGLHFVA</sequence>
<name>A0AAV4J7S1_9GAST</name>
<protein>
    <submittedName>
        <fullName evidence="3">Uncharacterized protein</fullName>
    </submittedName>
</protein>
<organism evidence="3 4">
    <name type="scientific">Elysia marginata</name>
    <dbReference type="NCBI Taxonomy" id="1093978"/>
    <lineage>
        <taxon>Eukaryota</taxon>
        <taxon>Metazoa</taxon>
        <taxon>Spiralia</taxon>
        <taxon>Lophotrochozoa</taxon>
        <taxon>Mollusca</taxon>
        <taxon>Gastropoda</taxon>
        <taxon>Heterobranchia</taxon>
        <taxon>Euthyneura</taxon>
        <taxon>Panpulmonata</taxon>
        <taxon>Sacoglossa</taxon>
        <taxon>Placobranchoidea</taxon>
        <taxon>Plakobranchidae</taxon>
        <taxon>Elysia</taxon>
    </lineage>
</organism>
<gene>
    <name evidence="3" type="ORF">ElyMa_006847800</name>
</gene>
<evidence type="ECO:0000313" key="3">
    <source>
        <dbReference type="EMBL" id="GFS18435.1"/>
    </source>
</evidence>
<dbReference type="Proteomes" id="UP000762676">
    <property type="component" value="Unassembled WGS sequence"/>
</dbReference>
<reference evidence="3 4" key="1">
    <citation type="journal article" date="2021" name="Elife">
        <title>Chloroplast acquisition without the gene transfer in kleptoplastic sea slugs, Plakobranchus ocellatus.</title>
        <authorList>
            <person name="Maeda T."/>
            <person name="Takahashi S."/>
            <person name="Yoshida T."/>
            <person name="Shimamura S."/>
            <person name="Takaki Y."/>
            <person name="Nagai Y."/>
            <person name="Toyoda A."/>
            <person name="Suzuki Y."/>
            <person name="Arimoto A."/>
            <person name="Ishii H."/>
            <person name="Satoh N."/>
            <person name="Nishiyama T."/>
            <person name="Hasebe M."/>
            <person name="Maruyama T."/>
            <person name="Minagawa J."/>
            <person name="Obokata J."/>
            <person name="Shigenobu S."/>
        </authorList>
    </citation>
    <scope>NUCLEOTIDE SEQUENCE [LARGE SCALE GENOMIC DNA]</scope>
</reference>
<proteinExistence type="predicted"/>
<feature type="compositionally biased region" description="Gly residues" evidence="2">
    <location>
        <begin position="188"/>
        <end position="199"/>
    </location>
</feature>
<dbReference type="AlphaFoldDB" id="A0AAV4J7S1"/>
<evidence type="ECO:0000313" key="4">
    <source>
        <dbReference type="Proteomes" id="UP000762676"/>
    </source>
</evidence>
<keyword evidence="1" id="KW-0175">Coiled coil</keyword>
<dbReference type="EMBL" id="BMAT01013694">
    <property type="protein sequence ID" value="GFS18435.1"/>
    <property type="molecule type" value="Genomic_DNA"/>
</dbReference>
<accession>A0AAV4J7S1</accession>
<keyword evidence="4" id="KW-1185">Reference proteome</keyword>